<dbReference type="EMBL" id="CCBP010000603">
    <property type="protein sequence ID" value="CDO78023.1"/>
    <property type="molecule type" value="Genomic_DNA"/>
</dbReference>
<dbReference type="PANTHER" id="PTHR38248">
    <property type="entry name" value="FUNK1 6"/>
    <property type="match status" value="1"/>
</dbReference>
<dbReference type="PANTHER" id="PTHR38248:SF2">
    <property type="entry name" value="FUNK1 11"/>
    <property type="match status" value="1"/>
</dbReference>
<evidence type="ECO:0000259" key="2">
    <source>
        <dbReference type="Pfam" id="PF17667"/>
    </source>
</evidence>
<evidence type="ECO:0000313" key="3">
    <source>
        <dbReference type="EMBL" id="CDO78023.1"/>
    </source>
</evidence>
<organism evidence="3 4">
    <name type="scientific">Pycnoporus cinnabarinus</name>
    <name type="common">Cinnabar-red polypore</name>
    <name type="synonym">Trametes cinnabarina</name>
    <dbReference type="NCBI Taxonomy" id="5643"/>
    <lineage>
        <taxon>Eukaryota</taxon>
        <taxon>Fungi</taxon>
        <taxon>Dikarya</taxon>
        <taxon>Basidiomycota</taxon>
        <taxon>Agaricomycotina</taxon>
        <taxon>Agaricomycetes</taxon>
        <taxon>Polyporales</taxon>
        <taxon>Polyporaceae</taxon>
        <taxon>Trametes</taxon>
    </lineage>
</organism>
<accession>A0A060SZN0</accession>
<dbReference type="Proteomes" id="UP000029665">
    <property type="component" value="Unassembled WGS sequence"/>
</dbReference>
<evidence type="ECO:0000256" key="1">
    <source>
        <dbReference type="SAM" id="MobiDB-lite"/>
    </source>
</evidence>
<protein>
    <recommendedName>
        <fullName evidence="2">Fungal-type protein kinase domain-containing protein</fullName>
    </recommendedName>
</protein>
<dbReference type="InterPro" id="IPR011009">
    <property type="entry name" value="Kinase-like_dom_sf"/>
</dbReference>
<dbReference type="Gene3D" id="1.10.510.10">
    <property type="entry name" value="Transferase(Phosphotransferase) domain 1"/>
    <property type="match status" value="1"/>
</dbReference>
<feature type="region of interest" description="Disordered" evidence="1">
    <location>
        <begin position="559"/>
        <end position="578"/>
    </location>
</feature>
<sequence length="683" mass="77287">MGQMHAINKANILGDFMLSSAETSSNNLDVDSASCAMCAKDSPVLRGVQICFDWASVEVLVVCRQAEDDPFGQDPGSRNTLDYLTRCASEAFDRQQRSHLFTVLVIGSFTRLGRWDRSGDVFSRKFDYKREHEKLSSFFWQVAHVSAEVRGHDPLATRILPGSEDHELLKAWQAKGSSQALADHDYIARRFIRTLTDSWPSWRLTVDDSNQGRRDFLVGMPICAQYGMIGQATRGYIALDVSDSQFRAGSRLVYLTDCWRVVDKRRGREGDILPYLNDKHVPNVPTLVCHGDLIGQRTLSQIWNTPTRRAAPEDEDDTSGMRTLQHYRVVVREIGVPLEEFPRGKILVAAVTDAIVAHRDAYALARVMHRNISLDNIVIVPNSNNGVIEGYQGLLIDWELSKPLDDRETDDSELHPSQAGTFPFMSVRALSQNELHTEIADELESFLLVLIYCAVLHLHNTCRDVREFIYDFFESAVHVEGSHYTASMLKQLTMQTGRLRTLDREDITILRSPNAPTLNESGATAAQSIPEEKLHPLQPVITNLLRLFNAHYQLLEEESEDTLENSRGSATTPPTALGSISRRWQHHLFNRPMKAIDLATRTWEEFVDVFAPQVRSYSTMLGFLRQSLNSKWPENDRTTPSRLSFEYTPRKTEVPGNKRSAPDESESQELPARKRGRCATSQP</sequence>
<feature type="region of interest" description="Disordered" evidence="1">
    <location>
        <begin position="630"/>
        <end position="683"/>
    </location>
</feature>
<dbReference type="OrthoDB" id="2744358at2759"/>
<evidence type="ECO:0000313" key="4">
    <source>
        <dbReference type="Proteomes" id="UP000029665"/>
    </source>
</evidence>
<dbReference type="SUPFAM" id="SSF56112">
    <property type="entry name" value="Protein kinase-like (PK-like)"/>
    <property type="match status" value="1"/>
</dbReference>
<dbReference type="Pfam" id="PF17667">
    <property type="entry name" value="Pkinase_fungal"/>
    <property type="match status" value="1"/>
</dbReference>
<dbReference type="InterPro" id="IPR040976">
    <property type="entry name" value="Pkinase_fungal"/>
</dbReference>
<gene>
    <name evidence="3" type="ORF">BN946_scf184907.g13</name>
</gene>
<keyword evidence="4" id="KW-1185">Reference proteome</keyword>
<dbReference type="AlphaFoldDB" id="A0A060SZN0"/>
<reference evidence="3" key="1">
    <citation type="submission" date="2014-01" db="EMBL/GenBank/DDBJ databases">
        <title>The genome of the white-rot fungus Pycnoporus cinnabarinus: a basidiomycete model with a versatile arsenal for lignocellulosic biomass breakdown.</title>
        <authorList>
            <person name="Levasseur A."/>
            <person name="Lomascolo A."/>
            <person name="Ruiz-Duenas F.J."/>
            <person name="Uzan E."/>
            <person name="Piumi F."/>
            <person name="Kues U."/>
            <person name="Ram A.F.J."/>
            <person name="Murat C."/>
            <person name="Haon M."/>
            <person name="Benoit I."/>
            <person name="Arfi Y."/>
            <person name="Chevret D."/>
            <person name="Drula E."/>
            <person name="Kwon M.J."/>
            <person name="Gouret P."/>
            <person name="Lesage-Meessen L."/>
            <person name="Lombard V."/>
            <person name="Mariette J."/>
            <person name="Noirot C."/>
            <person name="Park J."/>
            <person name="Patyshakuliyeva A."/>
            <person name="Wieneger R.A.B."/>
            <person name="Wosten H.A.B."/>
            <person name="Martin F."/>
            <person name="Coutinho P.M."/>
            <person name="de Vries R."/>
            <person name="Martinez A.T."/>
            <person name="Klopp C."/>
            <person name="Pontarotti P."/>
            <person name="Henrissat B."/>
            <person name="Record E."/>
        </authorList>
    </citation>
    <scope>NUCLEOTIDE SEQUENCE [LARGE SCALE GENOMIC DNA]</scope>
    <source>
        <strain evidence="3">BRFM137</strain>
    </source>
</reference>
<comment type="caution">
    <text evidence="3">The sequence shown here is derived from an EMBL/GenBank/DDBJ whole genome shotgun (WGS) entry which is preliminary data.</text>
</comment>
<proteinExistence type="predicted"/>
<feature type="domain" description="Fungal-type protein kinase" evidence="2">
    <location>
        <begin position="74"/>
        <end position="452"/>
    </location>
</feature>
<dbReference type="HOGENOM" id="CLU_006410_3_1_1"/>
<feature type="compositionally biased region" description="Polar residues" evidence="1">
    <location>
        <begin position="565"/>
        <end position="574"/>
    </location>
</feature>
<name>A0A060SZN0_PYCCI</name>